<feature type="chain" id="PRO_5040244328" description="Type-F conjugative transfer system pilin assembly thiol-disulfide isomerase TrbB" evidence="1">
    <location>
        <begin position="24"/>
        <end position="181"/>
    </location>
</feature>
<evidence type="ECO:0000256" key="1">
    <source>
        <dbReference type="SAM" id="SignalP"/>
    </source>
</evidence>
<feature type="signal peptide" evidence="1">
    <location>
        <begin position="1"/>
        <end position="23"/>
    </location>
</feature>
<evidence type="ECO:0000313" key="3">
    <source>
        <dbReference type="Proteomes" id="UP000789617"/>
    </source>
</evidence>
<dbReference type="EMBL" id="OW969750">
    <property type="protein sequence ID" value="CAH6254597.1"/>
    <property type="molecule type" value="Genomic_DNA"/>
</dbReference>
<name>A0A9P0V9I5_KLEVA</name>
<gene>
    <name evidence="2" type="ORF">AN2335V1_4902</name>
</gene>
<proteinExistence type="predicted"/>
<evidence type="ECO:0008006" key="4">
    <source>
        <dbReference type="Google" id="ProtNLM"/>
    </source>
</evidence>
<reference evidence="2" key="1">
    <citation type="submission" date="2022-05" db="EMBL/GenBank/DDBJ databases">
        <authorList>
            <person name="Alioto T."/>
            <person name="Alioto T."/>
            <person name="Gomez Garrido J."/>
        </authorList>
    </citation>
    <scope>NUCLEOTIDE SEQUENCE</scope>
    <source>
        <strain evidence="2">0</strain>
        <plasmid evidence="2">P1</plasmid>
    </source>
</reference>
<dbReference type="SUPFAM" id="SSF52833">
    <property type="entry name" value="Thioredoxin-like"/>
    <property type="match status" value="1"/>
</dbReference>
<keyword evidence="3" id="KW-1185">Reference proteome</keyword>
<accession>A0A9P0V9I5</accession>
<keyword evidence="1" id="KW-0732">Signal</keyword>
<dbReference type="Pfam" id="PF13728">
    <property type="entry name" value="TraF"/>
    <property type="match status" value="1"/>
</dbReference>
<dbReference type="RefSeq" id="WP_321160023.1">
    <property type="nucleotide sequence ID" value="NZ_JAIKUV010000144.1"/>
</dbReference>
<sequence length="181" mass="19922">MVLFRWGKMALLILTSGACCLHATTRDVRRMLEAGNAESAQRSALPLSADIIRYRDESQGPSPDALHPQPLQRDYQIVLFMQGRCHFCQQFDPQLAQLSLQTGLKVFPYTLDGLGDASFPRAIPAPQSVIEAFYGDGQPVVTPATFLVNVNTLQAWPLALGLADMPAIKQRITQILNTSPD</sequence>
<dbReference type="NCBIfam" id="TIGR02738">
    <property type="entry name" value="TrbB"/>
    <property type="match status" value="1"/>
</dbReference>
<protein>
    <recommendedName>
        <fullName evidence="4">Type-F conjugative transfer system pilin assembly thiol-disulfide isomerase TrbB</fullName>
    </recommendedName>
</protein>
<dbReference type="InterPro" id="IPR039555">
    <property type="entry name" value="TraF/TrbB"/>
</dbReference>
<dbReference type="AlphaFoldDB" id="A0A9P0V9I5"/>
<organism evidence="2 3">
    <name type="scientific">Klebsiella variicola</name>
    <dbReference type="NCBI Taxonomy" id="244366"/>
    <lineage>
        <taxon>Bacteria</taxon>
        <taxon>Pseudomonadati</taxon>
        <taxon>Pseudomonadota</taxon>
        <taxon>Gammaproteobacteria</taxon>
        <taxon>Enterobacterales</taxon>
        <taxon>Enterobacteriaceae</taxon>
        <taxon>Klebsiella/Raoultella group</taxon>
        <taxon>Klebsiella</taxon>
        <taxon>Klebsiella pneumoniae complex</taxon>
    </lineage>
</organism>
<keyword evidence="2" id="KW-0614">Plasmid</keyword>
<evidence type="ECO:0000313" key="2">
    <source>
        <dbReference type="EMBL" id="CAH6254597.1"/>
    </source>
</evidence>
<geneLocation type="plasmid" evidence="2 3">
    <name>P1</name>
</geneLocation>
<dbReference type="InterPro" id="IPR036249">
    <property type="entry name" value="Thioredoxin-like_sf"/>
</dbReference>
<dbReference type="InterPro" id="IPR014109">
    <property type="entry name" value="Thiol-disulphide_isomerase_rbB"/>
</dbReference>
<dbReference type="PROSITE" id="PS51257">
    <property type="entry name" value="PROKAR_LIPOPROTEIN"/>
    <property type="match status" value="1"/>
</dbReference>
<dbReference type="Proteomes" id="UP000789617">
    <property type="component" value="Plasmid P1"/>
</dbReference>